<evidence type="ECO:0000313" key="1">
    <source>
        <dbReference type="EMBL" id="GBM24159.1"/>
    </source>
</evidence>
<name>A0A4Y2E798_ARAVE</name>
<evidence type="ECO:0000313" key="2">
    <source>
        <dbReference type="Proteomes" id="UP000499080"/>
    </source>
</evidence>
<protein>
    <submittedName>
        <fullName evidence="1">Uncharacterized protein</fullName>
    </submittedName>
</protein>
<organism evidence="1 2">
    <name type="scientific">Araneus ventricosus</name>
    <name type="common">Orbweaver spider</name>
    <name type="synonym">Epeira ventricosa</name>
    <dbReference type="NCBI Taxonomy" id="182803"/>
    <lineage>
        <taxon>Eukaryota</taxon>
        <taxon>Metazoa</taxon>
        <taxon>Ecdysozoa</taxon>
        <taxon>Arthropoda</taxon>
        <taxon>Chelicerata</taxon>
        <taxon>Arachnida</taxon>
        <taxon>Araneae</taxon>
        <taxon>Araneomorphae</taxon>
        <taxon>Entelegynae</taxon>
        <taxon>Araneoidea</taxon>
        <taxon>Araneidae</taxon>
        <taxon>Araneus</taxon>
    </lineage>
</organism>
<accession>A0A4Y2E798</accession>
<dbReference type="Proteomes" id="UP000499080">
    <property type="component" value="Unassembled WGS sequence"/>
</dbReference>
<dbReference type="EMBL" id="BGPR01000512">
    <property type="protein sequence ID" value="GBM24159.1"/>
    <property type="molecule type" value="Genomic_DNA"/>
</dbReference>
<reference evidence="1 2" key="1">
    <citation type="journal article" date="2019" name="Sci. Rep.">
        <title>Orb-weaving spider Araneus ventricosus genome elucidates the spidroin gene catalogue.</title>
        <authorList>
            <person name="Kono N."/>
            <person name="Nakamura H."/>
            <person name="Ohtoshi R."/>
            <person name="Moran D.A.P."/>
            <person name="Shinohara A."/>
            <person name="Yoshida Y."/>
            <person name="Fujiwara M."/>
            <person name="Mori M."/>
            <person name="Tomita M."/>
            <person name="Arakawa K."/>
        </authorList>
    </citation>
    <scope>NUCLEOTIDE SEQUENCE [LARGE SCALE GENOMIC DNA]</scope>
</reference>
<proteinExistence type="predicted"/>
<dbReference type="AlphaFoldDB" id="A0A4Y2E798"/>
<comment type="caution">
    <text evidence="1">The sequence shown here is derived from an EMBL/GenBank/DDBJ whole genome shotgun (WGS) entry which is preliminary data.</text>
</comment>
<sequence>MLCYGCSEEPFHGIMCRQPALSLCADSPISRQQSLRFLVLIGFETSGNRRGNPRISPDLKPAIHFTDKLHILEREKEKAIKIYGNQPNGLWWLEFRLD</sequence>
<keyword evidence="2" id="KW-1185">Reference proteome</keyword>
<gene>
    <name evidence="1" type="ORF">AVEN_88517_1</name>
</gene>